<dbReference type="AlphaFoldDB" id="A0A409XHI9"/>
<dbReference type="InterPro" id="IPR001128">
    <property type="entry name" value="Cyt_P450"/>
</dbReference>
<dbReference type="EMBL" id="NHYD01001671">
    <property type="protein sequence ID" value="PPQ90225.1"/>
    <property type="molecule type" value="Genomic_DNA"/>
</dbReference>
<comment type="similarity">
    <text evidence="3">Belongs to the cytochrome P450 family.</text>
</comment>
<dbReference type="PANTHER" id="PTHR46300:SF7">
    <property type="entry name" value="P450, PUTATIVE (EUROFUNG)-RELATED"/>
    <property type="match status" value="1"/>
</dbReference>
<gene>
    <name evidence="11" type="ORF">CVT25_012934</name>
</gene>
<dbReference type="GO" id="GO:0004497">
    <property type="term" value="F:monooxygenase activity"/>
    <property type="evidence" value="ECO:0007669"/>
    <property type="project" value="UniProtKB-KW"/>
</dbReference>
<comment type="pathway">
    <text evidence="2">Secondary metabolite biosynthesis.</text>
</comment>
<keyword evidence="4 9" id="KW-0349">Heme</keyword>
<evidence type="ECO:0000256" key="6">
    <source>
        <dbReference type="ARBA" id="ARBA00023002"/>
    </source>
</evidence>
<evidence type="ECO:0000256" key="7">
    <source>
        <dbReference type="ARBA" id="ARBA00023004"/>
    </source>
</evidence>
<organism evidence="11 12">
    <name type="scientific">Psilocybe cyanescens</name>
    <dbReference type="NCBI Taxonomy" id="93625"/>
    <lineage>
        <taxon>Eukaryota</taxon>
        <taxon>Fungi</taxon>
        <taxon>Dikarya</taxon>
        <taxon>Basidiomycota</taxon>
        <taxon>Agaricomycotina</taxon>
        <taxon>Agaricomycetes</taxon>
        <taxon>Agaricomycetidae</taxon>
        <taxon>Agaricales</taxon>
        <taxon>Agaricineae</taxon>
        <taxon>Strophariaceae</taxon>
        <taxon>Psilocybe</taxon>
    </lineage>
</organism>
<keyword evidence="8" id="KW-0503">Monooxygenase</keyword>
<dbReference type="PANTHER" id="PTHR46300">
    <property type="entry name" value="P450, PUTATIVE (EUROFUNG)-RELATED-RELATED"/>
    <property type="match status" value="1"/>
</dbReference>
<proteinExistence type="inferred from homology"/>
<dbReference type="InterPro" id="IPR050364">
    <property type="entry name" value="Cytochrome_P450_fung"/>
</dbReference>
<dbReference type="PRINTS" id="PR00385">
    <property type="entry name" value="P450"/>
</dbReference>
<dbReference type="CDD" id="cd11065">
    <property type="entry name" value="CYP64-like"/>
    <property type="match status" value="1"/>
</dbReference>
<dbReference type="GO" id="GO:0005506">
    <property type="term" value="F:iron ion binding"/>
    <property type="evidence" value="ECO:0007669"/>
    <property type="project" value="InterPro"/>
</dbReference>
<comment type="caution">
    <text evidence="11">The sequence shown here is derived from an EMBL/GenBank/DDBJ whole genome shotgun (WGS) entry which is preliminary data.</text>
</comment>
<evidence type="ECO:0000313" key="12">
    <source>
        <dbReference type="Proteomes" id="UP000283269"/>
    </source>
</evidence>
<name>A0A409XHI9_PSICY</name>
<evidence type="ECO:0000256" key="2">
    <source>
        <dbReference type="ARBA" id="ARBA00005179"/>
    </source>
</evidence>
<evidence type="ECO:0000313" key="11">
    <source>
        <dbReference type="EMBL" id="PPQ90225.1"/>
    </source>
</evidence>
<sequence length="534" mass="60580">MTISTSFVYAALALWAVKKLVDQVSNRKRAPYPPGPKPLPLIGNVLDFPSSSLAQEYVEWGKKYNSPILHAEALGNHVLILNNREDAIALLEQHAKLYSDRPQMPIFELMGWEFNVELLPYGDEWRQHRRVCQQHFNPQTARKYEALQMDKVRGFLQALIETPEQFDAHNKVLSISLTMNMMYGYDIKSIDDRVIEVAEAGNVIGSRLMAPGGSLINIFPLLRHIPPWVPGATSHKEAQEVKSLTEEMMRIPTEFVKKSLADGTAVSSLVTDFYEKKYSVGASEKEEDIIKNIAYTVYGAASDTTISASGTFFCQMALNPHIQKRAQEELDRVVGSKRLPTLDDRKSLPYLEAIYRELLRFKPPLPLSVPHSLAAEDHHYKGYFIPKAVSERAMTHDEEAYPDPFAFKPERFIDEKGKLNDDDRVLAYGFGRRICVGKSIASSSLHLKIPSPSVKVVRNLNRRYMQLWLQIASVLACFTIEKSRDKDGKEIEIDTTYEESGLLMMAATTRRKRQFECSFIPRSPAVKKLILEGI</sequence>
<protein>
    <recommendedName>
        <fullName evidence="13">Cytochrome P450</fullName>
    </recommendedName>
</protein>
<evidence type="ECO:0000256" key="5">
    <source>
        <dbReference type="ARBA" id="ARBA00022723"/>
    </source>
</evidence>
<evidence type="ECO:0000256" key="3">
    <source>
        <dbReference type="ARBA" id="ARBA00010617"/>
    </source>
</evidence>
<feature type="signal peptide" evidence="10">
    <location>
        <begin position="1"/>
        <end position="23"/>
    </location>
</feature>
<dbReference type="Proteomes" id="UP000283269">
    <property type="component" value="Unassembled WGS sequence"/>
</dbReference>
<reference evidence="11 12" key="1">
    <citation type="journal article" date="2018" name="Evol. Lett.">
        <title>Horizontal gene cluster transfer increased hallucinogenic mushroom diversity.</title>
        <authorList>
            <person name="Reynolds H.T."/>
            <person name="Vijayakumar V."/>
            <person name="Gluck-Thaler E."/>
            <person name="Korotkin H.B."/>
            <person name="Matheny P.B."/>
            <person name="Slot J.C."/>
        </authorList>
    </citation>
    <scope>NUCLEOTIDE SEQUENCE [LARGE SCALE GENOMIC DNA]</scope>
    <source>
        <strain evidence="11 12">2631</strain>
    </source>
</reference>
<evidence type="ECO:0000256" key="1">
    <source>
        <dbReference type="ARBA" id="ARBA00001971"/>
    </source>
</evidence>
<dbReference type="SUPFAM" id="SSF48264">
    <property type="entry name" value="Cytochrome P450"/>
    <property type="match status" value="1"/>
</dbReference>
<dbReference type="OrthoDB" id="2789670at2759"/>
<feature type="chain" id="PRO_5019098894" description="Cytochrome P450" evidence="10">
    <location>
        <begin position="24"/>
        <end position="534"/>
    </location>
</feature>
<dbReference type="InterPro" id="IPR002401">
    <property type="entry name" value="Cyt_P450_E_grp-I"/>
</dbReference>
<evidence type="ECO:0000256" key="4">
    <source>
        <dbReference type="ARBA" id="ARBA00022617"/>
    </source>
</evidence>
<dbReference type="PRINTS" id="PR00463">
    <property type="entry name" value="EP450I"/>
</dbReference>
<feature type="binding site" description="axial binding residue" evidence="9">
    <location>
        <position position="435"/>
    </location>
    <ligand>
        <name>heme</name>
        <dbReference type="ChEBI" id="CHEBI:30413"/>
    </ligand>
    <ligandPart>
        <name>Fe</name>
        <dbReference type="ChEBI" id="CHEBI:18248"/>
    </ligandPart>
</feature>
<evidence type="ECO:0000256" key="10">
    <source>
        <dbReference type="SAM" id="SignalP"/>
    </source>
</evidence>
<dbReference type="InParanoid" id="A0A409XHI9"/>
<dbReference type="Pfam" id="PF00067">
    <property type="entry name" value="p450"/>
    <property type="match status" value="1"/>
</dbReference>
<evidence type="ECO:0000256" key="8">
    <source>
        <dbReference type="ARBA" id="ARBA00023033"/>
    </source>
</evidence>
<dbReference type="GO" id="GO:0020037">
    <property type="term" value="F:heme binding"/>
    <property type="evidence" value="ECO:0007669"/>
    <property type="project" value="InterPro"/>
</dbReference>
<dbReference type="GO" id="GO:0016705">
    <property type="term" value="F:oxidoreductase activity, acting on paired donors, with incorporation or reduction of molecular oxygen"/>
    <property type="evidence" value="ECO:0007669"/>
    <property type="project" value="InterPro"/>
</dbReference>
<evidence type="ECO:0000256" key="9">
    <source>
        <dbReference type="PIRSR" id="PIRSR602401-1"/>
    </source>
</evidence>
<keyword evidence="5 9" id="KW-0479">Metal-binding</keyword>
<keyword evidence="12" id="KW-1185">Reference proteome</keyword>
<comment type="cofactor">
    <cofactor evidence="1 9">
        <name>heme</name>
        <dbReference type="ChEBI" id="CHEBI:30413"/>
    </cofactor>
</comment>
<evidence type="ECO:0008006" key="13">
    <source>
        <dbReference type="Google" id="ProtNLM"/>
    </source>
</evidence>
<keyword evidence="10" id="KW-0732">Signal</keyword>
<dbReference type="STRING" id="93625.A0A409XHI9"/>
<accession>A0A409XHI9</accession>
<dbReference type="Gene3D" id="1.10.630.10">
    <property type="entry name" value="Cytochrome P450"/>
    <property type="match status" value="1"/>
</dbReference>
<keyword evidence="6" id="KW-0560">Oxidoreductase</keyword>
<dbReference type="InterPro" id="IPR036396">
    <property type="entry name" value="Cyt_P450_sf"/>
</dbReference>
<keyword evidence="7 9" id="KW-0408">Iron</keyword>